<dbReference type="InterPro" id="IPR041127">
    <property type="entry name" value="PET_hydrolase/cutinase-like"/>
</dbReference>
<keyword evidence="4" id="KW-0732">Signal</keyword>
<keyword evidence="2" id="KW-0442">Lipid degradation</keyword>
<evidence type="ECO:0000256" key="4">
    <source>
        <dbReference type="SAM" id="SignalP"/>
    </source>
</evidence>
<dbReference type="OrthoDB" id="9814760at2"/>
<dbReference type="GO" id="GO:0016042">
    <property type="term" value="P:lipid catabolic process"/>
    <property type="evidence" value="ECO:0007669"/>
    <property type="project" value="UniProtKB-KW"/>
</dbReference>
<dbReference type="Proteomes" id="UP000320593">
    <property type="component" value="Unassembled WGS sequence"/>
</dbReference>
<dbReference type="Gene3D" id="3.40.50.1820">
    <property type="entry name" value="alpha/beta hydrolase"/>
    <property type="match status" value="1"/>
</dbReference>
<accession>A0A562T951</accession>
<dbReference type="PANTHER" id="PTHR10272">
    <property type="entry name" value="PLATELET-ACTIVATING FACTOR ACETYLHYDROLASE"/>
    <property type="match status" value="1"/>
</dbReference>
<gene>
    <name evidence="6" type="ORF">JM93_01118</name>
</gene>
<dbReference type="EMBL" id="VLLF01000002">
    <property type="protein sequence ID" value="TWI90141.1"/>
    <property type="molecule type" value="Genomic_DNA"/>
</dbReference>
<feature type="domain" description="PET hydrolase/cutinase-like" evidence="5">
    <location>
        <begin position="115"/>
        <end position="222"/>
    </location>
</feature>
<dbReference type="AlphaFoldDB" id="A0A562T951"/>
<keyword evidence="1 6" id="KW-0378">Hydrolase</keyword>
<feature type="chain" id="PRO_5022141574" evidence="4">
    <location>
        <begin position="22"/>
        <end position="439"/>
    </location>
</feature>
<evidence type="ECO:0000313" key="7">
    <source>
        <dbReference type="Proteomes" id="UP000320593"/>
    </source>
</evidence>
<dbReference type="GO" id="GO:0003847">
    <property type="term" value="F:1-alkyl-2-acetylglycerophosphocholine esterase activity"/>
    <property type="evidence" value="ECO:0007669"/>
    <property type="project" value="TreeGrafter"/>
</dbReference>
<dbReference type="InterPro" id="IPR029058">
    <property type="entry name" value="AB_hydrolase_fold"/>
</dbReference>
<organism evidence="6 7">
    <name type="scientific">Roseibium hamelinense</name>
    <dbReference type="NCBI Taxonomy" id="150831"/>
    <lineage>
        <taxon>Bacteria</taxon>
        <taxon>Pseudomonadati</taxon>
        <taxon>Pseudomonadota</taxon>
        <taxon>Alphaproteobacteria</taxon>
        <taxon>Hyphomicrobiales</taxon>
        <taxon>Stappiaceae</taxon>
        <taxon>Roseibium</taxon>
    </lineage>
</organism>
<protein>
    <submittedName>
        <fullName evidence="6">Platelet-activating factor acetylhydrolase isoform II</fullName>
    </submittedName>
</protein>
<evidence type="ECO:0000259" key="5">
    <source>
        <dbReference type="Pfam" id="PF12740"/>
    </source>
</evidence>
<sequence>MRFRLFLNLAFMLPLIGTAHAAQNRIDTIRPDAPELAKHGDHGVGRLTLELTNPDQIDILNVGDTGDLPIYDRRLTVEVYYPAQRNAAPTPMATFLRDGETEVVLHGISAAGAEPDRTGAPYPLVLVSHGYPGNRFLMSHLAENLASKGYVTVSIDHTDSTYRDKAAFGSTLVNRPLDQIFVLDELERLSTEAGGPLNGLVDTERTGLIGYSMGGYGALIAAGAGVTDVAVDYDWGAPGTTLARHLAGSDSHEALVDDRLAAIVAIGPWGRERDFWNADGMAGLRVPTLFVAGSEDDISGYEGGIRRLWEEGTGADRHLLTFVSANHNAAAPIPAPAESYFFSETLGWSPFEHYADAVWDSVRMNNILQHFTTAFMDLHIKGDTDKAAYLDLVPKAEDGVHAVSEDGFPTDSHTYWAGFADRTAKGLRFETLSKDQNAK</sequence>
<name>A0A562T951_9HYPH</name>
<comment type="caution">
    <text evidence="6">The sequence shown here is derived from an EMBL/GenBank/DDBJ whole genome shotgun (WGS) entry which is preliminary data.</text>
</comment>
<evidence type="ECO:0000313" key="6">
    <source>
        <dbReference type="EMBL" id="TWI90141.1"/>
    </source>
</evidence>
<evidence type="ECO:0000256" key="2">
    <source>
        <dbReference type="ARBA" id="ARBA00022963"/>
    </source>
</evidence>
<reference evidence="6 7" key="1">
    <citation type="submission" date="2019-07" db="EMBL/GenBank/DDBJ databases">
        <title>Genomic Encyclopedia of Archaeal and Bacterial Type Strains, Phase II (KMG-II): from individual species to whole genera.</title>
        <authorList>
            <person name="Goeker M."/>
        </authorList>
    </citation>
    <scope>NUCLEOTIDE SEQUENCE [LARGE SCALE GENOMIC DNA]</scope>
    <source>
        <strain evidence="6 7">ATCC BAA-252</strain>
    </source>
</reference>
<keyword evidence="7" id="KW-1185">Reference proteome</keyword>
<dbReference type="SUPFAM" id="SSF53474">
    <property type="entry name" value="alpha/beta-Hydrolases"/>
    <property type="match status" value="1"/>
</dbReference>
<evidence type="ECO:0000256" key="1">
    <source>
        <dbReference type="ARBA" id="ARBA00022801"/>
    </source>
</evidence>
<feature type="signal peptide" evidence="4">
    <location>
        <begin position="1"/>
        <end position="21"/>
    </location>
</feature>
<keyword evidence="3" id="KW-0443">Lipid metabolism</keyword>
<dbReference type="Pfam" id="PF12740">
    <property type="entry name" value="PETase"/>
    <property type="match status" value="1"/>
</dbReference>
<evidence type="ECO:0000256" key="3">
    <source>
        <dbReference type="ARBA" id="ARBA00023098"/>
    </source>
</evidence>
<proteinExistence type="predicted"/>
<dbReference type="PANTHER" id="PTHR10272:SF0">
    <property type="entry name" value="PLATELET-ACTIVATING FACTOR ACETYLHYDROLASE"/>
    <property type="match status" value="1"/>
</dbReference>
<dbReference type="RefSeq" id="WP_145341176.1">
    <property type="nucleotide sequence ID" value="NZ_SMLY01000086.1"/>
</dbReference>